<evidence type="ECO:0000313" key="2">
    <source>
        <dbReference type="EMBL" id="MBA0853110.1"/>
    </source>
</evidence>
<gene>
    <name evidence="2" type="ORF">Goshw_013620</name>
</gene>
<protein>
    <submittedName>
        <fullName evidence="2">Uncharacterized protein</fullName>
    </submittedName>
</protein>
<dbReference type="AlphaFoldDB" id="A0A7J9L309"/>
<dbReference type="Proteomes" id="UP000593576">
    <property type="component" value="Unassembled WGS sequence"/>
</dbReference>
<name>A0A7J9L309_GOSSC</name>
<proteinExistence type="predicted"/>
<organism evidence="2 3">
    <name type="scientific">Gossypium schwendimanii</name>
    <name type="common">Cotton</name>
    <dbReference type="NCBI Taxonomy" id="34291"/>
    <lineage>
        <taxon>Eukaryota</taxon>
        <taxon>Viridiplantae</taxon>
        <taxon>Streptophyta</taxon>
        <taxon>Embryophyta</taxon>
        <taxon>Tracheophyta</taxon>
        <taxon>Spermatophyta</taxon>
        <taxon>Magnoliopsida</taxon>
        <taxon>eudicotyledons</taxon>
        <taxon>Gunneridae</taxon>
        <taxon>Pentapetalae</taxon>
        <taxon>rosids</taxon>
        <taxon>malvids</taxon>
        <taxon>Malvales</taxon>
        <taxon>Malvaceae</taxon>
        <taxon>Malvoideae</taxon>
        <taxon>Gossypium</taxon>
    </lineage>
</organism>
<feature type="region of interest" description="Disordered" evidence="1">
    <location>
        <begin position="1"/>
        <end position="21"/>
    </location>
</feature>
<evidence type="ECO:0000313" key="3">
    <source>
        <dbReference type="Proteomes" id="UP000593576"/>
    </source>
</evidence>
<feature type="compositionally biased region" description="Acidic residues" evidence="1">
    <location>
        <begin position="11"/>
        <end position="21"/>
    </location>
</feature>
<accession>A0A7J9L309</accession>
<dbReference type="EMBL" id="JABFAF010000004">
    <property type="protein sequence ID" value="MBA0853110.1"/>
    <property type="molecule type" value="Genomic_DNA"/>
</dbReference>
<comment type="caution">
    <text evidence="2">The sequence shown here is derived from an EMBL/GenBank/DDBJ whole genome shotgun (WGS) entry which is preliminary data.</text>
</comment>
<evidence type="ECO:0000256" key="1">
    <source>
        <dbReference type="SAM" id="MobiDB-lite"/>
    </source>
</evidence>
<sequence>MGWLQDTFPEPNDDSIELEKI</sequence>
<reference evidence="2 3" key="1">
    <citation type="journal article" date="2019" name="Genome Biol. Evol.">
        <title>Insights into the evolution of the New World diploid cottons (Gossypium, subgenus Houzingenia) based on genome sequencing.</title>
        <authorList>
            <person name="Grover C.E."/>
            <person name="Arick M.A. 2nd"/>
            <person name="Thrash A."/>
            <person name="Conover J.L."/>
            <person name="Sanders W.S."/>
            <person name="Peterson D.G."/>
            <person name="Frelichowski J.E."/>
            <person name="Scheffler J.A."/>
            <person name="Scheffler B.E."/>
            <person name="Wendel J.F."/>
        </authorList>
    </citation>
    <scope>NUCLEOTIDE SEQUENCE [LARGE SCALE GENOMIC DNA]</scope>
    <source>
        <strain evidence="2">1</strain>
        <tissue evidence="2">Leaf</tissue>
    </source>
</reference>
<keyword evidence="3" id="KW-1185">Reference proteome</keyword>